<evidence type="ECO:0000313" key="3">
    <source>
        <dbReference type="Proteomes" id="UP000474640"/>
    </source>
</evidence>
<name>A0A7C8VEQ3_ORBOL</name>
<evidence type="ECO:0000256" key="1">
    <source>
        <dbReference type="SAM" id="MobiDB-lite"/>
    </source>
</evidence>
<dbReference type="AlphaFoldDB" id="A0A7C8VEQ3"/>
<proteinExistence type="predicted"/>
<dbReference type="OMA" id="HQEIPNH"/>
<feature type="region of interest" description="Disordered" evidence="1">
    <location>
        <begin position="84"/>
        <end position="109"/>
    </location>
</feature>
<gene>
    <name evidence="2" type="ORF">TWF970_001018</name>
</gene>
<feature type="compositionally biased region" description="Low complexity" evidence="1">
    <location>
        <begin position="84"/>
        <end position="96"/>
    </location>
</feature>
<comment type="caution">
    <text evidence="2">The sequence shown here is derived from an EMBL/GenBank/DDBJ whole genome shotgun (WGS) entry which is preliminary data.</text>
</comment>
<dbReference type="OrthoDB" id="5362356at2759"/>
<evidence type="ECO:0000313" key="2">
    <source>
        <dbReference type="EMBL" id="KAF3283846.1"/>
    </source>
</evidence>
<accession>A0A7C8VEQ3</accession>
<organism evidence="2 3">
    <name type="scientific">Orbilia oligospora</name>
    <name type="common">Nematode-trapping fungus</name>
    <name type="synonym">Arthrobotrys oligospora</name>
    <dbReference type="NCBI Taxonomy" id="2813651"/>
    <lineage>
        <taxon>Eukaryota</taxon>
        <taxon>Fungi</taxon>
        <taxon>Dikarya</taxon>
        <taxon>Ascomycota</taxon>
        <taxon>Pezizomycotina</taxon>
        <taxon>Orbiliomycetes</taxon>
        <taxon>Orbiliales</taxon>
        <taxon>Orbiliaceae</taxon>
        <taxon>Orbilia</taxon>
    </lineage>
</organism>
<dbReference type="EMBL" id="JAABOJ010000010">
    <property type="protein sequence ID" value="KAF3283846.1"/>
    <property type="molecule type" value="Genomic_DNA"/>
</dbReference>
<evidence type="ECO:0008006" key="4">
    <source>
        <dbReference type="Google" id="ProtNLM"/>
    </source>
</evidence>
<protein>
    <recommendedName>
        <fullName evidence="4">F-box domain-containing protein</fullName>
    </recommendedName>
</protein>
<sequence length="505" mass="56359">MELNAKDALKSDDPTPTAYTYTCKISPATSPAESTLPIIHTPLTGSESEIENFPEDAIIIKKGKEEEQSINGESIESLGLETMSLTSGSSQQQTSLKNQESQRPKSKSLFPFPADVTQSILEMLSPADIQNFALSSKASCITALPMLVRCVTLPLSDDKTGFGKILGVNVKNYIGTAIVDISNPTFWTTNYPGHLTIGKTLHEFENLKHLIIKKSSPYVSDAVLGSVLLFVVEQNVLEELTIDFAFSEQIAGVKAFKDRFRQCWLTIHEGAFHSKQRQLTILNIKIINPNLEYDGLNECQEFWVTIMRTVQKLRIDLRGVPVPEYAPDKSLIWTNYLQMVSSCGVNDIEVVFDEDVSRHYTEIGSQFPNIERLKVGFTGHSRSRPSAELSGLGRMRFLRSVDLPWAYDNIVSDSGIVGNIYSKAKERAKEVVRAKTPTESKDEKMKLQVLKQTKTALAIQSLTSIKDVTWRYVSEEDGEEVLLKLSIHWTGKEPRVTEVGFGGEE</sequence>
<reference evidence="2 3" key="1">
    <citation type="submission" date="2020-01" db="EMBL/GenBank/DDBJ databases">
        <authorList>
            <person name="Palmer J.M."/>
        </authorList>
    </citation>
    <scope>NUCLEOTIDE SEQUENCE [LARGE SCALE GENOMIC DNA]</scope>
    <source>
        <strain evidence="2 3">TWF970</strain>
    </source>
</reference>
<dbReference type="Proteomes" id="UP000474640">
    <property type="component" value="Unassembled WGS sequence"/>
</dbReference>